<dbReference type="InterPro" id="IPR036895">
    <property type="entry name" value="Uracil-DNA_glycosylase-like_sf"/>
</dbReference>
<dbReference type="PANTHER" id="PTHR12159:SF9">
    <property type="entry name" value="G_T MISMATCH-SPECIFIC THYMINE DNA GLYCOSYLASE"/>
    <property type="match status" value="1"/>
</dbReference>
<evidence type="ECO:0000259" key="5">
    <source>
        <dbReference type="SMART" id="SM00986"/>
    </source>
</evidence>
<keyword evidence="2" id="KW-0378">Hydrolase</keyword>
<dbReference type="NCBIfam" id="NF007570">
    <property type="entry name" value="PRK10201.1"/>
    <property type="match status" value="1"/>
</dbReference>
<evidence type="ECO:0000313" key="6">
    <source>
        <dbReference type="EMBL" id="GAA3025277.1"/>
    </source>
</evidence>
<dbReference type="EMBL" id="BAAAWD010000015">
    <property type="protein sequence ID" value="GAA3025277.1"/>
    <property type="molecule type" value="Genomic_DNA"/>
</dbReference>
<evidence type="ECO:0000256" key="4">
    <source>
        <dbReference type="SAM" id="MobiDB-lite"/>
    </source>
</evidence>
<dbReference type="SMART" id="SM00986">
    <property type="entry name" value="UDG"/>
    <property type="match status" value="1"/>
</dbReference>
<feature type="domain" description="Uracil-DNA glycosylase-like" evidence="5">
    <location>
        <begin position="76"/>
        <end position="238"/>
    </location>
</feature>
<evidence type="ECO:0000313" key="7">
    <source>
        <dbReference type="Proteomes" id="UP001499930"/>
    </source>
</evidence>
<feature type="compositionally biased region" description="Basic and acidic residues" evidence="4">
    <location>
        <begin position="63"/>
        <end position="73"/>
    </location>
</feature>
<dbReference type="SMART" id="SM00987">
    <property type="entry name" value="UreE_C"/>
    <property type="match status" value="1"/>
</dbReference>
<name>A0ABN3YC62_9ACTN</name>
<organism evidence="6 7">
    <name type="scientific">Streptosporangium longisporum</name>
    <dbReference type="NCBI Taxonomy" id="46187"/>
    <lineage>
        <taxon>Bacteria</taxon>
        <taxon>Bacillati</taxon>
        <taxon>Actinomycetota</taxon>
        <taxon>Actinomycetes</taxon>
        <taxon>Streptosporangiales</taxon>
        <taxon>Streptosporangiaceae</taxon>
        <taxon>Streptosporangium</taxon>
    </lineage>
</organism>
<dbReference type="PANTHER" id="PTHR12159">
    <property type="entry name" value="G/T AND G/U MISMATCH-SPECIFIC DNA GLYCOSYLASE"/>
    <property type="match status" value="1"/>
</dbReference>
<evidence type="ECO:0000256" key="3">
    <source>
        <dbReference type="ARBA" id="ARBA00023204"/>
    </source>
</evidence>
<feature type="compositionally biased region" description="Pro residues" evidence="4">
    <location>
        <begin position="1"/>
        <end position="12"/>
    </location>
</feature>
<keyword evidence="7" id="KW-1185">Reference proteome</keyword>
<dbReference type="Pfam" id="PF03167">
    <property type="entry name" value="UDG"/>
    <property type="match status" value="1"/>
</dbReference>
<dbReference type="Proteomes" id="UP001499930">
    <property type="component" value="Unassembled WGS sequence"/>
</dbReference>
<proteinExistence type="predicted"/>
<protein>
    <recommendedName>
        <fullName evidence="5">Uracil-DNA glycosylase-like domain-containing protein</fullName>
    </recommendedName>
</protein>
<gene>
    <name evidence="6" type="ORF">GCM10017559_58670</name>
</gene>
<reference evidence="7" key="1">
    <citation type="journal article" date="2019" name="Int. J. Syst. Evol. Microbiol.">
        <title>The Global Catalogue of Microorganisms (GCM) 10K type strain sequencing project: providing services to taxonomists for standard genome sequencing and annotation.</title>
        <authorList>
            <consortium name="The Broad Institute Genomics Platform"/>
            <consortium name="The Broad Institute Genome Sequencing Center for Infectious Disease"/>
            <person name="Wu L."/>
            <person name="Ma J."/>
        </authorList>
    </citation>
    <scope>NUCLEOTIDE SEQUENCE [LARGE SCALE GENOMIC DNA]</scope>
    <source>
        <strain evidence="7">JCM 3106</strain>
    </source>
</reference>
<evidence type="ECO:0000256" key="1">
    <source>
        <dbReference type="ARBA" id="ARBA00022763"/>
    </source>
</evidence>
<dbReference type="CDD" id="cd10028">
    <property type="entry name" value="UDG-F2_TDG_MUG"/>
    <property type="match status" value="1"/>
</dbReference>
<evidence type="ECO:0000256" key="2">
    <source>
        <dbReference type="ARBA" id="ARBA00022801"/>
    </source>
</evidence>
<feature type="region of interest" description="Disordered" evidence="4">
    <location>
        <begin position="1"/>
        <end position="73"/>
    </location>
</feature>
<dbReference type="InterPro" id="IPR015637">
    <property type="entry name" value="MUG/TDG"/>
</dbReference>
<sequence>MPPHQTPAPSPENPGSSRRSPGPLHENPPRESRPAGGSGSLHESPPRRRPPGEGPGSPVRRPSRAELEASTDRTIEDVLGPDLDVLFCGINPGLYSAATGHHFARPGNRFWPALYRSGFTPRLLSPSEQDLLPSYGLGITNVVQRPTAQAAELSAEEFREGGKRLARLVAEVRPTVLAVAGVTAYRQAFGAPKAAIGPQRSRIGGVAVWVLPNPSGLNAHWTLDGIAGEMRRIREFLLSGGPGPGDGPDAEPETLW</sequence>
<accession>A0ABN3YC62</accession>
<keyword evidence="1" id="KW-0227">DNA damage</keyword>
<dbReference type="InterPro" id="IPR005122">
    <property type="entry name" value="Uracil-DNA_glycosylase-like"/>
</dbReference>
<dbReference type="Gene3D" id="3.40.470.10">
    <property type="entry name" value="Uracil-DNA glycosylase-like domain"/>
    <property type="match status" value="1"/>
</dbReference>
<dbReference type="SUPFAM" id="SSF52141">
    <property type="entry name" value="Uracil-DNA glycosylase-like"/>
    <property type="match status" value="1"/>
</dbReference>
<keyword evidence="3" id="KW-0234">DNA repair</keyword>
<comment type="caution">
    <text evidence="6">The sequence shown here is derived from an EMBL/GenBank/DDBJ whole genome shotgun (WGS) entry which is preliminary data.</text>
</comment>